<gene>
    <name evidence="1" type="ORF">DVH24_015032</name>
</gene>
<evidence type="ECO:0000313" key="1">
    <source>
        <dbReference type="EMBL" id="RXI01683.1"/>
    </source>
</evidence>
<reference evidence="1 2" key="1">
    <citation type="submission" date="2018-10" db="EMBL/GenBank/DDBJ databases">
        <title>A high-quality apple genome assembly.</title>
        <authorList>
            <person name="Hu J."/>
        </authorList>
    </citation>
    <scope>NUCLEOTIDE SEQUENCE [LARGE SCALE GENOMIC DNA]</scope>
    <source>
        <strain evidence="2">cv. HFTH1</strain>
        <tissue evidence="1">Young leaf</tissue>
    </source>
</reference>
<organism evidence="1 2">
    <name type="scientific">Malus domestica</name>
    <name type="common">Apple</name>
    <name type="synonym">Pyrus malus</name>
    <dbReference type="NCBI Taxonomy" id="3750"/>
    <lineage>
        <taxon>Eukaryota</taxon>
        <taxon>Viridiplantae</taxon>
        <taxon>Streptophyta</taxon>
        <taxon>Embryophyta</taxon>
        <taxon>Tracheophyta</taxon>
        <taxon>Spermatophyta</taxon>
        <taxon>Magnoliopsida</taxon>
        <taxon>eudicotyledons</taxon>
        <taxon>Gunneridae</taxon>
        <taxon>Pentapetalae</taxon>
        <taxon>rosids</taxon>
        <taxon>fabids</taxon>
        <taxon>Rosales</taxon>
        <taxon>Rosaceae</taxon>
        <taxon>Amygdaloideae</taxon>
        <taxon>Maleae</taxon>
        <taxon>Malus</taxon>
    </lineage>
</organism>
<comment type="caution">
    <text evidence="1">The sequence shown here is derived from an EMBL/GenBank/DDBJ whole genome shotgun (WGS) entry which is preliminary data.</text>
</comment>
<keyword evidence="2" id="KW-1185">Reference proteome</keyword>
<name>A0A498K7R9_MALDO</name>
<dbReference type="AlphaFoldDB" id="A0A498K7R9"/>
<sequence length="59" mass="6638">MRATTFISATKSKTGWKMINFVGKGGGCTKLATVDLLHMIVHWDWGWSSFAPRMMGYKV</sequence>
<evidence type="ECO:0000313" key="2">
    <source>
        <dbReference type="Proteomes" id="UP000290289"/>
    </source>
</evidence>
<proteinExistence type="predicted"/>
<dbReference type="Proteomes" id="UP000290289">
    <property type="component" value="Chromosome 4"/>
</dbReference>
<accession>A0A498K7R9</accession>
<protein>
    <submittedName>
        <fullName evidence="1">Uncharacterized protein</fullName>
    </submittedName>
</protein>
<dbReference type="EMBL" id="RDQH01000330">
    <property type="protein sequence ID" value="RXI01683.1"/>
    <property type="molecule type" value="Genomic_DNA"/>
</dbReference>